<keyword evidence="2" id="KW-1185">Reference proteome</keyword>
<gene>
    <name evidence="1" type="ORF">ACFSGI_09835</name>
</gene>
<protein>
    <submittedName>
        <fullName evidence="1">Uncharacterized protein</fullName>
    </submittedName>
</protein>
<dbReference type="EMBL" id="JBHUGF010000010">
    <property type="protein sequence ID" value="MFD1990258.1"/>
    <property type="molecule type" value="Genomic_DNA"/>
</dbReference>
<sequence>MSLEYLRLLQCNQAKIQPLLNKLLEKYQVEPVGTGYIDCITPLSSVSDFIEELTTHTIVVYGVTWWYYCDTVDTLQESKCSYGMGGPQSKYRNGWFSETMLPFHEIRTTELDKLSSTNLSEYSQHLNTEIKNYILYKLRQTANDEPCLVPALWLYVPEDWQR</sequence>
<reference evidence="2" key="1">
    <citation type="journal article" date="2019" name="Int. J. Syst. Evol. Microbiol.">
        <title>The Global Catalogue of Microorganisms (GCM) 10K type strain sequencing project: providing services to taxonomists for standard genome sequencing and annotation.</title>
        <authorList>
            <consortium name="The Broad Institute Genomics Platform"/>
            <consortium name="The Broad Institute Genome Sequencing Center for Infectious Disease"/>
            <person name="Wu L."/>
            <person name="Ma J."/>
        </authorList>
    </citation>
    <scope>NUCLEOTIDE SEQUENCE [LARGE SCALE GENOMIC DNA]</scope>
    <source>
        <strain evidence="2">CGMCC 1.15067</strain>
    </source>
</reference>
<proteinExistence type="predicted"/>
<evidence type="ECO:0000313" key="1">
    <source>
        <dbReference type="EMBL" id="MFD1990258.1"/>
    </source>
</evidence>
<dbReference type="Proteomes" id="UP001597403">
    <property type="component" value="Unassembled WGS sequence"/>
</dbReference>
<evidence type="ECO:0000313" key="2">
    <source>
        <dbReference type="Proteomes" id="UP001597403"/>
    </source>
</evidence>
<dbReference type="RefSeq" id="WP_204823952.1">
    <property type="nucleotide sequence ID" value="NZ_JBHUGF010000010.1"/>
</dbReference>
<accession>A0ABW4US63</accession>
<name>A0ABW4US63_9BACL</name>
<organism evidence="1 2">
    <name type="scientific">Paenibacillus nicotianae</name>
    <dbReference type="NCBI Taxonomy" id="1526551"/>
    <lineage>
        <taxon>Bacteria</taxon>
        <taxon>Bacillati</taxon>
        <taxon>Bacillota</taxon>
        <taxon>Bacilli</taxon>
        <taxon>Bacillales</taxon>
        <taxon>Paenibacillaceae</taxon>
        <taxon>Paenibacillus</taxon>
    </lineage>
</organism>
<comment type="caution">
    <text evidence="1">The sequence shown here is derived from an EMBL/GenBank/DDBJ whole genome shotgun (WGS) entry which is preliminary data.</text>
</comment>